<dbReference type="EMBL" id="JAODNV010000008">
    <property type="protein sequence ID" value="MCT8990260.1"/>
    <property type="molecule type" value="Genomic_DNA"/>
</dbReference>
<keyword evidence="2" id="KW-0520">NAD</keyword>
<feature type="domain" description="D-isomer specific 2-hydroxyacid dehydrogenase catalytic" evidence="4">
    <location>
        <begin position="38"/>
        <end position="309"/>
    </location>
</feature>
<name>A0A9X3AZJ3_9HYPH</name>
<reference evidence="6" key="1">
    <citation type="submission" date="2022-08" db="EMBL/GenBank/DDBJ databases">
        <title>Chelativorans sichuanense sp. nov., a paraffin oil-degrading bacterium isolated from a mixture of oil-based drill cuttings and paddy soil.</title>
        <authorList>
            <person name="Yu J."/>
            <person name="Liu H."/>
            <person name="Chen Q."/>
        </authorList>
    </citation>
    <scope>NUCLEOTIDE SEQUENCE</scope>
    <source>
        <strain evidence="6">SCAU 2101</strain>
    </source>
</reference>
<evidence type="ECO:0000313" key="7">
    <source>
        <dbReference type="Proteomes" id="UP001149009"/>
    </source>
</evidence>
<keyword evidence="1 3" id="KW-0560">Oxidoreductase</keyword>
<sequence>MPPVLLFHPRVEEFTGPLRAAVPGLELQVAGDLSSLRRHLPEAEILLCTELPPEGVERTPERLRWIQLCSAGVDGLLPARDRIGNVVVTNARGIHAGLMADYALAVMVMLQWDFPGLLRDQAERRWRRDPKSPLAGKTLGVIGPGSIGAEIGRRAHEFGMNVLGVRRSGLDCPPGFLRMYRYERLDEVLPECDFVCITAPETPETRHMFGEKQFRTMKRTAFLLNISRGGLVDEAALIAALQEGLIAGAGLDVLEKEPPDPSNPLWTMPNVIITPHISGMTEGYAERVASLFAENFKRYLSGQPLRNVVDLERGY</sequence>
<evidence type="ECO:0000256" key="2">
    <source>
        <dbReference type="ARBA" id="ARBA00023027"/>
    </source>
</evidence>
<dbReference type="GO" id="GO:0016616">
    <property type="term" value="F:oxidoreductase activity, acting on the CH-OH group of donors, NAD or NADP as acceptor"/>
    <property type="evidence" value="ECO:0007669"/>
    <property type="project" value="InterPro"/>
</dbReference>
<dbReference type="CDD" id="cd05300">
    <property type="entry name" value="2-Hacid_dh_1"/>
    <property type="match status" value="1"/>
</dbReference>
<dbReference type="PANTHER" id="PTHR43333:SF1">
    <property type="entry name" value="D-ISOMER SPECIFIC 2-HYDROXYACID DEHYDROGENASE NAD-BINDING DOMAIN-CONTAINING PROTEIN"/>
    <property type="match status" value="1"/>
</dbReference>
<dbReference type="PROSITE" id="PS00671">
    <property type="entry name" value="D_2_HYDROXYACID_DH_3"/>
    <property type="match status" value="1"/>
</dbReference>
<dbReference type="InterPro" id="IPR006139">
    <property type="entry name" value="D-isomer_2_OHA_DH_cat_dom"/>
</dbReference>
<dbReference type="Gene3D" id="3.40.50.720">
    <property type="entry name" value="NAD(P)-binding Rossmann-like Domain"/>
    <property type="match status" value="2"/>
</dbReference>
<proteinExistence type="inferred from homology"/>
<dbReference type="InterPro" id="IPR006140">
    <property type="entry name" value="D-isomer_DH_NAD-bd"/>
</dbReference>
<dbReference type="PANTHER" id="PTHR43333">
    <property type="entry name" value="2-HACID_DH_C DOMAIN-CONTAINING PROTEIN"/>
    <property type="match status" value="1"/>
</dbReference>
<gene>
    <name evidence="6" type="ORF">NYR54_08120</name>
</gene>
<evidence type="ECO:0000313" key="6">
    <source>
        <dbReference type="EMBL" id="MCT8990260.1"/>
    </source>
</evidence>
<protein>
    <submittedName>
        <fullName evidence="6">D-2-hydroxyacid dehydrogenase</fullName>
    </submittedName>
</protein>
<feature type="domain" description="D-isomer specific 2-hydroxyacid dehydrogenase NAD-binding" evidence="5">
    <location>
        <begin position="105"/>
        <end position="278"/>
    </location>
</feature>
<comment type="caution">
    <text evidence="6">The sequence shown here is derived from an EMBL/GenBank/DDBJ whole genome shotgun (WGS) entry which is preliminary data.</text>
</comment>
<evidence type="ECO:0000259" key="5">
    <source>
        <dbReference type="Pfam" id="PF02826"/>
    </source>
</evidence>
<dbReference type="AlphaFoldDB" id="A0A9X3AZJ3"/>
<dbReference type="Pfam" id="PF02826">
    <property type="entry name" value="2-Hacid_dh_C"/>
    <property type="match status" value="1"/>
</dbReference>
<dbReference type="Proteomes" id="UP001149009">
    <property type="component" value="Unassembled WGS sequence"/>
</dbReference>
<dbReference type="Pfam" id="PF00389">
    <property type="entry name" value="2-Hacid_dh"/>
    <property type="match status" value="1"/>
</dbReference>
<accession>A0A9X3AZJ3</accession>
<evidence type="ECO:0000259" key="4">
    <source>
        <dbReference type="Pfam" id="PF00389"/>
    </source>
</evidence>
<evidence type="ECO:0000256" key="1">
    <source>
        <dbReference type="ARBA" id="ARBA00023002"/>
    </source>
</evidence>
<evidence type="ECO:0000256" key="3">
    <source>
        <dbReference type="RuleBase" id="RU003719"/>
    </source>
</evidence>
<dbReference type="RefSeq" id="WP_261515118.1">
    <property type="nucleotide sequence ID" value="NZ_JAODNV010000008.1"/>
</dbReference>
<dbReference type="InterPro" id="IPR029753">
    <property type="entry name" value="D-isomer_DH_CS"/>
</dbReference>
<dbReference type="SUPFAM" id="SSF52283">
    <property type="entry name" value="Formate/glycerate dehydrogenase catalytic domain-like"/>
    <property type="match status" value="1"/>
</dbReference>
<dbReference type="InterPro" id="IPR036291">
    <property type="entry name" value="NAD(P)-bd_dom_sf"/>
</dbReference>
<organism evidence="6 7">
    <name type="scientific">Chelativorans petroleitrophicus</name>
    <dbReference type="NCBI Taxonomy" id="2975484"/>
    <lineage>
        <taxon>Bacteria</taxon>
        <taxon>Pseudomonadati</taxon>
        <taxon>Pseudomonadota</taxon>
        <taxon>Alphaproteobacteria</taxon>
        <taxon>Hyphomicrobiales</taxon>
        <taxon>Phyllobacteriaceae</taxon>
        <taxon>Chelativorans</taxon>
    </lineage>
</organism>
<dbReference type="GO" id="GO:0051287">
    <property type="term" value="F:NAD binding"/>
    <property type="evidence" value="ECO:0007669"/>
    <property type="project" value="InterPro"/>
</dbReference>
<comment type="similarity">
    <text evidence="3">Belongs to the D-isomer specific 2-hydroxyacid dehydrogenase family.</text>
</comment>
<keyword evidence="7" id="KW-1185">Reference proteome</keyword>
<dbReference type="SUPFAM" id="SSF51735">
    <property type="entry name" value="NAD(P)-binding Rossmann-fold domains"/>
    <property type="match status" value="1"/>
</dbReference>